<dbReference type="Proteomes" id="UP000531561">
    <property type="component" value="Unassembled WGS sequence"/>
</dbReference>
<dbReference type="OrthoDB" id="3514695at2759"/>
<dbReference type="GeneID" id="59261242"/>
<evidence type="ECO:0000313" key="1">
    <source>
        <dbReference type="EMBL" id="KAF5867981.1"/>
    </source>
</evidence>
<protein>
    <submittedName>
        <fullName evidence="1">Uncharacterized protein</fullName>
    </submittedName>
</protein>
<proteinExistence type="predicted"/>
<gene>
    <name evidence="1" type="ORF">Bfra_007177</name>
</gene>
<dbReference type="AlphaFoldDB" id="A0A8H6AIL8"/>
<reference evidence="1 2" key="1">
    <citation type="journal article" date="2020" name="Phytopathology">
        <title>A high-quality genome resource of Botrytis fragariae, a new and rapidly spreading fungal pathogen causing strawberry gray mold in the U.S.A.</title>
        <authorList>
            <person name="Wu Y."/>
            <person name="Saski C.A."/>
            <person name="Schnabel G."/>
            <person name="Xiao S."/>
            <person name="Hu M."/>
        </authorList>
    </citation>
    <scope>NUCLEOTIDE SEQUENCE [LARGE SCALE GENOMIC DNA]</scope>
    <source>
        <strain evidence="1 2">BVB16</strain>
    </source>
</reference>
<comment type="caution">
    <text evidence="1">The sequence shown here is derived from an EMBL/GenBank/DDBJ whole genome shotgun (WGS) entry which is preliminary data.</text>
</comment>
<evidence type="ECO:0000313" key="2">
    <source>
        <dbReference type="Proteomes" id="UP000531561"/>
    </source>
</evidence>
<sequence>MKGNPYPYCNDNNPTLATNCGRCTGVLPGHKTIERITIRHQDTQKVATINHEERVPLWTHVSESNLDQNGNEQDKIPRCMVVQIEVFGVKCLVVISEDHSRGVNISVAPNVVALRLKESMRIAEWKQLKDIKDERDVGEVRE</sequence>
<name>A0A8H6AIL8_9HELO</name>
<keyword evidence="2" id="KW-1185">Reference proteome</keyword>
<dbReference type="RefSeq" id="XP_037186930.1">
    <property type="nucleotide sequence ID" value="XM_037337550.1"/>
</dbReference>
<accession>A0A8H6AIL8</accession>
<dbReference type="EMBL" id="JABFCT010000026">
    <property type="protein sequence ID" value="KAF5867981.1"/>
    <property type="molecule type" value="Genomic_DNA"/>
</dbReference>
<organism evidence="1 2">
    <name type="scientific">Botrytis fragariae</name>
    <dbReference type="NCBI Taxonomy" id="1964551"/>
    <lineage>
        <taxon>Eukaryota</taxon>
        <taxon>Fungi</taxon>
        <taxon>Dikarya</taxon>
        <taxon>Ascomycota</taxon>
        <taxon>Pezizomycotina</taxon>
        <taxon>Leotiomycetes</taxon>
        <taxon>Helotiales</taxon>
        <taxon>Sclerotiniaceae</taxon>
        <taxon>Botrytis</taxon>
    </lineage>
</organism>